<dbReference type="Proteomes" id="UP000599391">
    <property type="component" value="Unassembled WGS sequence"/>
</dbReference>
<organism evidence="1 2">
    <name type="scientific">Atlanticothrix silvestris CENA357</name>
    <dbReference type="NCBI Taxonomy" id="1725252"/>
    <lineage>
        <taxon>Bacteria</taxon>
        <taxon>Bacillati</taxon>
        <taxon>Cyanobacteriota</taxon>
        <taxon>Cyanophyceae</taxon>
        <taxon>Nostocales</taxon>
        <taxon>Nodulariaceae</taxon>
        <taxon>Atlanticothrix</taxon>
        <taxon>Atlanticothrix silvestris</taxon>
    </lineage>
</organism>
<reference evidence="1 2" key="1">
    <citation type="journal article" date="2021" name="Int. J. Syst. Evol. Microbiol.">
        <title>Amazonocrinis nigriterrae gen. nov., sp. nov., Atlanticothrix silvestris gen. nov., sp. nov. and Dendronalium phyllosphericum gen. nov., sp. nov., nostocacean cyanobacteria from Brazilian environments.</title>
        <authorList>
            <person name="Alvarenga D.O."/>
            <person name="Andreote A.P.D."/>
            <person name="Branco L.H.Z."/>
            <person name="Delbaje E."/>
            <person name="Cruz R.B."/>
            <person name="Varani A.M."/>
            <person name="Fiore M.F."/>
        </authorList>
    </citation>
    <scope>NUCLEOTIDE SEQUENCE [LARGE SCALE GENOMIC DNA]</scope>
    <source>
        <strain evidence="1 2">CENA357</strain>
    </source>
</reference>
<dbReference type="AlphaFoldDB" id="A0A8J7HJT2"/>
<keyword evidence="2" id="KW-1185">Reference proteome</keyword>
<accession>A0A8J7HJT2</accession>
<evidence type="ECO:0000313" key="1">
    <source>
        <dbReference type="EMBL" id="MBH8554284.1"/>
    </source>
</evidence>
<comment type="caution">
    <text evidence="1">The sequence shown here is derived from an EMBL/GenBank/DDBJ whole genome shotgun (WGS) entry which is preliminary data.</text>
</comment>
<evidence type="ECO:0000313" key="2">
    <source>
        <dbReference type="Proteomes" id="UP000599391"/>
    </source>
</evidence>
<dbReference type="EMBL" id="JAECZB010000067">
    <property type="protein sequence ID" value="MBH8554284.1"/>
    <property type="molecule type" value="Genomic_DNA"/>
</dbReference>
<protein>
    <submittedName>
        <fullName evidence="1">Uncharacterized protein</fullName>
    </submittedName>
</protein>
<sequence length="218" mass="25393">MVSVWIDQALSSSRSLATDLETAHKWLHRIAECLRYGNGSDHKGDDTGTQTEKAPLTSFQVQREMEDLLQQFVTEEEQHPAQFALKNKLQRLWHKYAANLLYCYDIPGLPPDNLKMETMFSHLRRHQRRISGRKSTAELRDFGQYQVLFLAQSEKQLLEQIQQVPVTEYKAQRRRLALSEAPRQQKHRLHHDPVSAIQSLVHQHQEILSVLESQALSY</sequence>
<name>A0A8J7HJT2_9CYAN</name>
<proteinExistence type="predicted"/>
<gene>
    <name evidence="1" type="ORF">I8751_18325</name>
</gene>